<evidence type="ECO:0000256" key="3">
    <source>
        <dbReference type="ARBA" id="ARBA00022679"/>
    </source>
</evidence>
<dbReference type="InterPro" id="IPR050406">
    <property type="entry name" value="FGGY_Carb_Kinase"/>
</dbReference>
<name>A0ABV3HFV6_9ACTN</name>
<organism evidence="7 8">
    <name type="scientific">Nonomuraea bangladeshensis</name>
    <dbReference type="NCBI Taxonomy" id="404385"/>
    <lineage>
        <taxon>Bacteria</taxon>
        <taxon>Bacillati</taxon>
        <taxon>Actinomycetota</taxon>
        <taxon>Actinomycetes</taxon>
        <taxon>Streptosporangiales</taxon>
        <taxon>Streptosporangiaceae</taxon>
        <taxon>Nonomuraea</taxon>
    </lineage>
</organism>
<dbReference type="GO" id="GO:0016301">
    <property type="term" value="F:kinase activity"/>
    <property type="evidence" value="ECO:0007669"/>
    <property type="project" value="UniProtKB-KW"/>
</dbReference>
<dbReference type="PANTHER" id="PTHR43095:SF5">
    <property type="entry name" value="XYLULOSE KINASE"/>
    <property type="match status" value="1"/>
</dbReference>
<keyword evidence="2" id="KW-0859">Xylose metabolism</keyword>
<gene>
    <name evidence="7" type="ORF">AB0K40_38375</name>
</gene>
<dbReference type="InterPro" id="IPR043129">
    <property type="entry name" value="ATPase_NBD"/>
</dbReference>
<dbReference type="Gene3D" id="3.30.420.40">
    <property type="match status" value="2"/>
</dbReference>
<dbReference type="PANTHER" id="PTHR43095">
    <property type="entry name" value="SUGAR KINASE"/>
    <property type="match status" value="1"/>
</dbReference>
<keyword evidence="4 7" id="KW-0418">Kinase</keyword>
<keyword evidence="3" id="KW-0808">Transferase</keyword>
<evidence type="ECO:0000259" key="6">
    <source>
        <dbReference type="Pfam" id="PF00370"/>
    </source>
</evidence>
<evidence type="ECO:0000313" key="8">
    <source>
        <dbReference type="Proteomes" id="UP001552427"/>
    </source>
</evidence>
<sequence>MTDVWAGADLGSTNVKVLLADADGTVLARAARPTPRAGLRVRPDELVDVLEELILLAAGAVSRPRLRGVCVAGVGEDGVLHAGGRPLGTALPWFDPSRRAALERLAELARPGDRLRYGVELDAARTVAAWALLPSADLAAADGWVACTDYPALRWTGRAIMSSSLAPRTGAWLLDPGAWDIERAGRFLPADLLPAVVPAGTVVGELRSRRLADLLASDAVVVAGGHDHPVGASVVHRQDPGAPLDSMGTAEVIVRTLEPANRPARTGGLRTEDRGDRGDRRTGDLRTGDRGDIRTGDLRAGDRGDHRPGDRRTEENPPPGVDLSPAVLGDGLTALTVLELDRNMTWLRDNGLGPCLDAVLAGHLVVERPDRPVFAPGAAGGEPPRWTPAAADLSAEARAAGAAWQLAQAGAAALRALAPDAEAAYAAGGWTRAPGWMRLKAAAAGLSYRILAEPELSALGAAHLCLPGPIAPVSVRELAP</sequence>
<proteinExistence type="inferred from homology"/>
<feature type="region of interest" description="Disordered" evidence="5">
    <location>
        <begin position="255"/>
        <end position="327"/>
    </location>
</feature>
<evidence type="ECO:0000256" key="2">
    <source>
        <dbReference type="ARBA" id="ARBA00022629"/>
    </source>
</evidence>
<keyword evidence="2" id="KW-0119">Carbohydrate metabolism</keyword>
<feature type="domain" description="Carbohydrate kinase FGGY N-terminal" evidence="6">
    <location>
        <begin position="5"/>
        <end position="231"/>
    </location>
</feature>
<evidence type="ECO:0000256" key="1">
    <source>
        <dbReference type="ARBA" id="ARBA00009156"/>
    </source>
</evidence>
<reference evidence="7 8" key="1">
    <citation type="submission" date="2024-06" db="EMBL/GenBank/DDBJ databases">
        <title>The Natural Products Discovery Center: Release of the First 8490 Sequenced Strains for Exploring Actinobacteria Biosynthetic Diversity.</title>
        <authorList>
            <person name="Kalkreuter E."/>
            <person name="Kautsar S.A."/>
            <person name="Yang D."/>
            <person name="Bader C.D."/>
            <person name="Teijaro C.N."/>
            <person name="Fluegel L."/>
            <person name="Davis C.M."/>
            <person name="Simpson J.R."/>
            <person name="Lauterbach L."/>
            <person name="Steele A.D."/>
            <person name="Gui C."/>
            <person name="Meng S."/>
            <person name="Li G."/>
            <person name="Viehrig K."/>
            <person name="Ye F."/>
            <person name="Su P."/>
            <person name="Kiefer A.F."/>
            <person name="Nichols A."/>
            <person name="Cepeda A.J."/>
            <person name="Yan W."/>
            <person name="Fan B."/>
            <person name="Jiang Y."/>
            <person name="Adhikari A."/>
            <person name="Zheng C.-J."/>
            <person name="Schuster L."/>
            <person name="Cowan T.M."/>
            <person name="Smanski M.J."/>
            <person name="Chevrette M.G."/>
            <person name="De Carvalho L.P.S."/>
            <person name="Shen B."/>
        </authorList>
    </citation>
    <scope>NUCLEOTIDE SEQUENCE [LARGE SCALE GENOMIC DNA]</scope>
    <source>
        <strain evidence="7 8">NPDC049574</strain>
    </source>
</reference>
<dbReference type="InterPro" id="IPR018484">
    <property type="entry name" value="FGGY_N"/>
</dbReference>
<dbReference type="SUPFAM" id="SSF53067">
    <property type="entry name" value="Actin-like ATPase domain"/>
    <property type="match status" value="2"/>
</dbReference>
<evidence type="ECO:0000313" key="7">
    <source>
        <dbReference type="EMBL" id="MEV4291405.1"/>
    </source>
</evidence>
<comment type="caution">
    <text evidence="7">The sequence shown here is derived from an EMBL/GenBank/DDBJ whole genome shotgun (WGS) entry which is preliminary data.</text>
</comment>
<dbReference type="Pfam" id="PF00370">
    <property type="entry name" value="FGGY_N"/>
    <property type="match status" value="1"/>
</dbReference>
<dbReference type="RefSeq" id="WP_364459913.1">
    <property type="nucleotide sequence ID" value="NZ_JBFARM010000014.1"/>
</dbReference>
<dbReference type="EMBL" id="JBFARM010000014">
    <property type="protein sequence ID" value="MEV4291405.1"/>
    <property type="molecule type" value="Genomic_DNA"/>
</dbReference>
<keyword evidence="8" id="KW-1185">Reference proteome</keyword>
<comment type="similarity">
    <text evidence="1">Belongs to the FGGY kinase family.</text>
</comment>
<protein>
    <submittedName>
        <fullName evidence="7">FGGY family carbohydrate kinase</fullName>
    </submittedName>
</protein>
<dbReference type="Proteomes" id="UP001552427">
    <property type="component" value="Unassembled WGS sequence"/>
</dbReference>
<evidence type="ECO:0000256" key="4">
    <source>
        <dbReference type="ARBA" id="ARBA00022777"/>
    </source>
</evidence>
<evidence type="ECO:0000256" key="5">
    <source>
        <dbReference type="SAM" id="MobiDB-lite"/>
    </source>
</evidence>
<feature type="compositionally biased region" description="Basic and acidic residues" evidence="5">
    <location>
        <begin position="270"/>
        <end position="315"/>
    </location>
</feature>
<accession>A0ABV3HFV6</accession>